<keyword evidence="2" id="KW-1185">Reference proteome</keyword>
<sequence>MLVSKTDAQAVVPVITDSSLVGHGEIHRPPNPLSSAVPQLRKPVFTTIDHLRPQTHGHTLTARVMELKHVVSL</sequence>
<accession>A0A6G1EWM9</accession>
<dbReference type="AlphaFoldDB" id="A0A6G1EWM9"/>
<protein>
    <submittedName>
        <fullName evidence="1">Uncharacterized protein</fullName>
    </submittedName>
</protein>
<name>A0A6G1EWM9_9ORYZ</name>
<evidence type="ECO:0000313" key="2">
    <source>
        <dbReference type="Proteomes" id="UP000479710"/>
    </source>
</evidence>
<evidence type="ECO:0000313" key="1">
    <source>
        <dbReference type="EMBL" id="KAF0928989.1"/>
    </source>
</evidence>
<reference evidence="1 2" key="1">
    <citation type="submission" date="2019-11" db="EMBL/GenBank/DDBJ databases">
        <title>Whole genome sequence of Oryza granulata.</title>
        <authorList>
            <person name="Li W."/>
        </authorList>
    </citation>
    <scope>NUCLEOTIDE SEQUENCE [LARGE SCALE GENOMIC DNA]</scope>
    <source>
        <strain evidence="2">cv. Menghai</strain>
        <tissue evidence="1">Leaf</tissue>
    </source>
</reference>
<organism evidence="1 2">
    <name type="scientific">Oryza meyeriana var. granulata</name>
    <dbReference type="NCBI Taxonomy" id="110450"/>
    <lineage>
        <taxon>Eukaryota</taxon>
        <taxon>Viridiplantae</taxon>
        <taxon>Streptophyta</taxon>
        <taxon>Embryophyta</taxon>
        <taxon>Tracheophyta</taxon>
        <taxon>Spermatophyta</taxon>
        <taxon>Magnoliopsida</taxon>
        <taxon>Liliopsida</taxon>
        <taxon>Poales</taxon>
        <taxon>Poaceae</taxon>
        <taxon>BOP clade</taxon>
        <taxon>Oryzoideae</taxon>
        <taxon>Oryzeae</taxon>
        <taxon>Oryzinae</taxon>
        <taxon>Oryza</taxon>
        <taxon>Oryza meyeriana</taxon>
    </lineage>
</organism>
<gene>
    <name evidence="1" type="ORF">E2562_011077</name>
</gene>
<dbReference type="EMBL" id="SPHZ02000002">
    <property type="protein sequence ID" value="KAF0928989.1"/>
    <property type="molecule type" value="Genomic_DNA"/>
</dbReference>
<comment type="caution">
    <text evidence="1">The sequence shown here is derived from an EMBL/GenBank/DDBJ whole genome shotgun (WGS) entry which is preliminary data.</text>
</comment>
<dbReference type="Proteomes" id="UP000479710">
    <property type="component" value="Unassembled WGS sequence"/>
</dbReference>
<proteinExistence type="predicted"/>